<evidence type="ECO:0000256" key="1">
    <source>
        <dbReference type="ARBA" id="ARBA00004162"/>
    </source>
</evidence>
<keyword evidence="2" id="KW-1003">Cell membrane</keyword>
<evidence type="ECO:0000259" key="7">
    <source>
        <dbReference type="Pfam" id="PF04024"/>
    </source>
</evidence>
<protein>
    <submittedName>
        <fullName evidence="8">Phage shock protein PspC (Stress-responsive transcriptional regulator)</fullName>
    </submittedName>
</protein>
<dbReference type="InterPro" id="IPR052027">
    <property type="entry name" value="PspC"/>
</dbReference>
<feature type="transmembrane region" description="Helical" evidence="6">
    <location>
        <begin position="20"/>
        <end position="50"/>
    </location>
</feature>
<evidence type="ECO:0000313" key="8">
    <source>
        <dbReference type="EMBL" id="SFA90303.1"/>
    </source>
</evidence>
<dbReference type="GO" id="GO:0005886">
    <property type="term" value="C:plasma membrane"/>
    <property type="evidence" value="ECO:0007669"/>
    <property type="project" value="UniProtKB-SubCell"/>
</dbReference>
<evidence type="ECO:0000313" key="9">
    <source>
        <dbReference type="Proteomes" id="UP000199012"/>
    </source>
</evidence>
<dbReference type="PANTHER" id="PTHR33885:SF3">
    <property type="entry name" value="PHAGE SHOCK PROTEIN C"/>
    <property type="match status" value="1"/>
</dbReference>
<dbReference type="RefSeq" id="WP_090031104.1">
    <property type="nucleotide sequence ID" value="NZ_BONM01000002.1"/>
</dbReference>
<evidence type="ECO:0000256" key="2">
    <source>
        <dbReference type="ARBA" id="ARBA00022475"/>
    </source>
</evidence>
<name>A0A1I0WQQ7_9CELL</name>
<dbReference type="Pfam" id="PF04024">
    <property type="entry name" value="PspC"/>
    <property type="match status" value="1"/>
</dbReference>
<proteinExistence type="predicted"/>
<organism evidence="8 9">
    <name type="scientific">Cellulomonas marina</name>
    <dbReference type="NCBI Taxonomy" id="988821"/>
    <lineage>
        <taxon>Bacteria</taxon>
        <taxon>Bacillati</taxon>
        <taxon>Actinomycetota</taxon>
        <taxon>Actinomycetes</taxon>
        <taxon>Micrococcales</taxon>
        <taxon>Cellulomonadaceae</taxon>
        <taxon>Cellulomonas</taxon>
    </lineage>
</organism>
<dbReference type="Proteomes" id="UP000199012">
    <property type="component" value="Unassembled WGS sequence"/>
</dbReference>
<dbReference type="STRING" id="988821.SAMN05421867_103123"/>
<dbReference type="InterPro" id="IPR007168">
    <property type="entry name" value="Phageshock_PspC_N"/>
</dbReference>
<evidence type="ECO:0000256" key="4">
    <source>
        <dbReference type="ARBA" id="ARBA00022989"/>
    </source>
</evidence>
<evidence type="ECO:0000256" key="6">
    <source>
        <dbReference type="SAM" id="Phobius"/>
    </source>
</evidence>
<keyword evidence="4 6" id="KW-1133">Transmembrane helix</keyword>
<dbReference type="OrthoDB" id="7359894at2"/>
<evidence type="ECO:0000256" key="3">
    <source>
        <dbReference type="ARBA" id="ARBA00022692"/>
    </source>
</evidence>
<keyword evidence="5 6" id="KW-0472">Membrane</keyword>
<comment type="subcellular location">
    <subcellularLocation>
        <location evidence="1">Cell membrane</location>
        <topology evidence="1">Single-pass membrane protein</topology>
    </subcellularLocation>
</comment>
<evidence type="ECO:0000256" key="5">
    <source>
        <dbReference type="ARBA" id="ARBA00023136"/>
    </source>
</evidence>
<keyword evidence="9" id="KW-1185">Reference proteome</keyword>
<dbReference type="EMBL" id="FOKA01000003">
    <property type="protein sequence ID" value="SFA90303.1"/>
    <property type="molecule type" value="Genomic_DNA"/>
</dbReference>
<dbReference type="AlphaFoldDB" id="A0A1I0WQQ7"/>
<gene>
    <name evidence="8" type="ORF">SAMN05421867_103123</name>
</gene>
<keyword evidence="3 6" id="KW-0812">Transmembrane</keyword>
<accession>A0A1I0WQQ7</accession>
<sequence>MGFQDPLGRQGLIRPFRGRLLAGVCAGLALRFGLSPVLMRVIFVATLFLIPGSQILVYPLLWVLMPAESAVWRPAPRPYRR</sequence>
<dbReference type="PANTHER" id="PTHR33885">
    <property type="entry name" value="PHAGE SHOCK PROTEIN C"/>
    <property type="match status" value="1"/>
</dbReference>
<reference evidence="8 9" key="1">
    <citation type="submission" date="2016-10" db="EMBL/GenBank/DDBJ databases">
        <authorList>
            <person name="de Groot N.N."/>
        </authorList>
    </citation>
    <scope>NUCLEOTIDE SEQUENCE [LARGE SCALE GENOMIC DNA]</scope>
    <source>
        <strain evidence="8 9">CGMCC 4.6945</strain>
    </source>
</reference>
<feature type="domain" description="Phage shock protein PspC N-terminal" evidence="7">
    <location>
        <begin position="11"/>
        <end position="68"/>
    </location>
</feature>